<evidence type="ECO:0000256" key="10">
    <source>
        <dbReference type="ARBA" id="ARBA00022843"/>
    </source>
</evidence>
<evidence type="ECO:0000256" key="2">
    <source>
        <dbReference type="ARBA" id="ARBA00011003"/>
    </source>
</evidence>
<evidence type="ECO:0000256" key="3">
    <source>
        <dbReference type="ARBA" id="ARBA00012157"/>
    </source>
</evidence>
<dbReference type="RefSeq" id="XP_023595139.1">
    <property type="nucleotide sequence ID" value="XM_023739371.1"/>
</dbReference>
<keyword evidence="11" id="KW-0694">RNA-binding</keyword>
<comment type="similarity">
    <text evidence="2">Belongs to the Clp1 family. NOL9/GRC3 subfamily.</text>
</comment>
<organism evidence="23 24">
    <name type="scientific">Trichechus manatus latirostris</name>
    <name type="common">Florida manatee</name>
    <dbReference type="NCBI Taxonomy" id="127582"/>
    <lineage>
        <taxon>Eukaryota</taxon>
        <taxon>Metazoa</taxon>
        <taxon>Chordata</taxon>
        <taxon>Craniata</taxon>
        <taxon>Vertebrata</taxon>
        <taxon>Euteleostomi</taxon>
        <taxon>Mammalia</taxon>
        <taxon>Eutheria</taxon>
        <taxon>Afrotheria</taxon>
        <taxon>Sirenia</taxon>
        <taxon>Trichechidae</taxon>
        <taxon>Trichechus</taxon>
    </lineage>
</organism>
<keyword evidence="23" id="KW-1185">Reference proteome</keyword>
<evidence type="ECO:0000256" key="8">
    <source>
        <dbReference type="ARBA" id="ARBA00022777"/>
    </source>
</evidence>
<keyword evidence="12" id="KW-0007">Acetylation</keyword>
<dbReference type="PANTHER" id="PTHR12755">
    <property type="entry name" value="CLEAVAGE/POLYADENYLATION FACTOR IA SUBUNIT CLP1P"/>
    <property type="match status" value="1"/>
</dbReference>
<evidence type="ECO:0000256" key="19">
    <source>
        <dbReference type="ARBA" id="ARBA00082319"/>
    </source>
</evidence>
<evidence type="ECO:0000256" key="12">
    <source>
        <dbReference type="ARBA" id="ARBA00022990"/>
    </source>
</evidence>
<dbReference type="Pfam" id="PF25467">
    <property type="entry name" value="NOL9_C"/>
    <property type="match status" value="1"/>
</dbReference>
<evidence type="ECO:0000313" key="23">
    <source>
        <dbReference type="Proteomes" id="UP000248480"/>
    </source>
</evidence>
<evidence type="ECO:0000256" key="16">
    <source>
        <dbReference type="ARBA" id="ARBA00055967"/>
    </source>
</evidence>
<dbReference type="Gene3D" id="3.40.50.300">
    <property type="entry name" value="P-loop containing nucleotide triphosphate hydrolases"/>
    <property type="match status" value="1"/>
</dbReference>
<comment type="function">
    <text evidence="16">Polynucleotide kinase that can phosphorylate the 5'-hydroxyl groups of single-stranded and double-stranded RNA and DNA substrates. Involved in rRNA processing and its kinase activity is required for the processing of the 32S precursor into 5.8S and 28S rRNAs, more specifically for the generation of the major 5.8S(S) form. Required for the efficient pre-rRNA processing of internal transcribed spacer 2 (ITS2). Associates with LAS1L to form an ITS2 pre-rRNA endonuclease-kinase complex and is responsible for the transport of this complex into the nucleolus.</text>
</comment>
<evidence type="ECO:0000256" key="13">
    <source>
        <dbReference type="ARBA" id="ARBA00023242"/>
    </source>
</evidence>
<keyword evidence="9" id="KW-0067">ATP-binding</keyword>
<dbReference type="Pfam" id="PF24419">
    <property type="entry name" value="Cupin_NOL9"/>
    <property type="match status" value="1"/>
</dbReference>
<evidence type="ECO:0000259" key="21">
    <source>
        <dbReference type="Pfam" id="PF24419"/>
    </source>
</evidence>
<reference evidence="24" key="1">
    <citation type="submission" date="2025-08" db="UniProtKB">
        <authorList>
            <consortium name="RefSeq"/>
        </authorList>
    </citation>
    <scope>IDENTIFICATION</scope>
</reference>
<dbReference type="InterPro" id="IPR057570">
    <property type="entry name" value="NOL9_C"/>
</dbReference>
<dbReference type="GO" id="GO:0003723">
    <property type="term" value="F:RNA binding"/>
    <property type="evidence" value="ECO:0007669"/>
    <property type="project" value="UniProtKB-KW"/>
</dbReference>
<evidence type="ECO:0000256" key="14">
    <source>
        <dbReference type="ARBA" id="ARBA00044641"/>
    </source>
</evidence>
<dbReference type="InterPro" id="IPR057573">
    <property type="entry name" value="NOL9_N"/>
</dbReference>
<dbReference type="AlphaFoldDB" id="A0A2Y9RT82"/>
<dbReference type="InterPro" id="IPR045116">
    <property type="entry name" value="Clp1/Grc3"/>
</dbReference>
<protein>
    <recommendedName>
        <fullName evidence="18">Polynucleotide 5'-hydroxyl-kinase NOL9</fullName>
        <ecNumber evidence="3">2.7.1.78</ecNumber>
    </recommendedName>
    <alternativeName>
        <fullName evidence="19">Nucleolar protein 9</fullName>
    </alternativeName>
</protein>
<feature type="domain" description="Clp1 P-loop" evidence="20">
    <location>
        <begin position="299"/>
        <end position="431"/>
    </location>
</feature>
<dbReference type="GO" id="GO:0000448">
    <property type="term" value="P:cleavage in ITS2 between 5.8S rRNA and LSU-rRNA of tricistronic rRNA transcript (SSU-rRNA, 5.8S rRNA, LSU-rRNA)"/>
    <property type="evidence" value="ECO:0007669"/>
    <property type="project" value="TreeGrafter"/>
</dbReference>
<dbReference type="GO" id="GO:0005524">
    <property type="term" value="F:ATP binding"/>
    <property type="evidence" value="ECO:0007669"/>
    <property type="project" value="UniProtKB-KW"/>
</dbReference>
<evidence type="ECO:0000256" key="5">
    <source>
        <dbReference type="ARBA" id="ARBA00022552"/>
    </source>
</evidence>
<dbReference type="EC" id="2.7.1.78" evidence="3"/>
<dbReference type="FunCoup" id="A0A2Y9RT82">
    <property type="interactions" value="3698"/>
</dbReference>
<dbReference type="InterPro" id="IPR027417">
    <property type="entry name" value="P-loop_NTPase"/>
</dbReference>
<evidence type="ECO:0000313" key="24">
    <source>
        <dbReference type="RefSeq" id="XP_023595139.1"/>
    </source>
</evidence>
<keyword evidence="5" id="KW-0698">rRNA processing</keyword>
<keyword evidence="7" id="KW-0547">Nucleotide-binding</keyword>
<accession>A0A2Y9RT82</accession>
<keyword evidence="13" id="KW-0539">Nucleus</keyword>
<dbReference type="STRING" id="127582.A0A2Y9RT82"/>
<evidence type="ECO:0000259" key="20">
    <source>
        <dbReference type="Pfam" id="PF16575"/>
    </source>
</evidence>
<gene>
    <name evidence="24" type="primary">NOL9</name>
</gene>
<feature type="domain" description="NOL9 N-terminal" evidence="21">
    <location>
        <begin position="116"/>
        <end position="238"/>
    </location>
</feature>
<dbReference type="PANTHER" id="PTHR12755:SF3">
    <property type="entry name" value="POLYNUCLEOTIDE 5'-HYDROXYL-KINASE NOL9"/>
    <property type="match status" value="1"/>
</dbReference>
<comment type="catalytic activity">
    <reaction evidence="14">
        <text>a 5'-end dephospho-ribonucleoside-RNA + ATP = a 5'-end 5'-phospho-ribonucleoside-RNA + ADP + H(+)</text>
        <dbReference type="Rhea" id="RHEA:54580"/>
        <dbReference type="Rhea" id="RHEA-COMP:13936"/>
        <dbReference type="Rhea" id="RHEA-COMP:15179"/>
        <dbReference type="ChEBI" id="CHEBI:15378"/>
        <dbReference type="ChEBI" id="CHEBI:30616"/>
        <dbReference type="ChEBI" id="CHEBI:138282"/>
        <dbReference type="ChEBI" id="CHEBI:138284"/>
        <dbReference type="ChEBI" id="CHEBI:456216"/>
        <dbReference type="EC" id="2.7.1.78"/>
    </reaction>
</comment>
<evidence type="ECO:0000256" key="15">
    <source>
        <dbReference type="ARBA" id="ARBA00044673"/>
    </source>
</evidence>
<feature type="domain" description="NOL9 C-terminal" evidence="22">
    <location>
        <begin position="537"/>
        <end position="638"/>
    </location>
</feature>
<dbReference type="GeneID" id="101345057"/>
<keyword evidence="10" id="KW-0832">Ubl conjugation</keyword>
<dbReference type="GO" id="GO:0005730">
    <property type="term" value="C:nucleolus"/>
    <property type="evidence" value="ECO:0007669"/>
    <property type="project" value="UniProtKB-SubCell"/>
</dbReference>
<evidence type="ECO:0000256" key="17">
    <source>
        <dbReference type="ARBA" id="ARBA00065329"/>
    </source>
</evidence>
<proteinExistence type="inferred from homology"/>
<dbReference type="FunFam" id="3.40.50.300:FF:001243">
    <property type="entry name" value="Nucleolar protein 9"/>
    <property type="match status" value="1"/>
</dbReference>
<keyword evidence="8" id="KW-0418">Kinase</keyword>
<dbReference type="KEGG" id="tmu:101345057"/>
<evidence type="ECO:0000259" key="22">
    <source>
        <dbReference type="Pfam" id="PF25467"/>
    </source>
</evidence>
<keyword evidence="6" id="KW-0808">Transferase</keyword>
<evidence type="ECO:0000256" key="18">
    <source>
        <dbReference type="ARBA" id="ARBA00071212"/>
    </source>
</evidence>
<dbReference type="InParanoid" id="A0A2Y9RT82"/>
<name>A0A2Y9RT82_TRIMA</name>
<evidence type="ECO:0000256" key="9">
    <source>
        <dbReference type="ARBA" id="ARBA00022840"/>
    </source>
</evidence>
<comment type="subcellular location">
    <subcellularLocation>
        <location evidence="1">Nucleus</location>
        <location evidence="1">Nucleolus</location>
    </subcellularLocation>
</comment>
<dbReference type="Proteomes" id="UP000248480">
    <property type="component" value="Unplaced"/>
</dbReference>
<evidence type="ECO:0000256" key="1">
    <source>
        <dbReference type="ARBA" id="ARBA00004604"/>
    </source>
</evidence>
<evidence type="ECO:0000256" key="11">
    <source>
        <dbReference type="ARBA" id="ARBA00022884"/>
    </source>
</evidence>
<dbReference type="GO" id="GO:0051734">
    <property type="term" value="F:ATP-dependent polynucleotide 5'-hydroxyl-kinase activity"/>
    <property type="evidence" value="ECO:0007669"/>
    <property type="project" value="UniProtKB-EC"/>
</dbReference>
<evidence type="ECO:0000256" key="6">
    <source>
        <dbReference type="ARBA" id="ARBA00022679"/>
    </source>
</evidence>
<sequence>MADSLLLVKRGSCRFMPSRPRKARPQFILSRWLRCRPRSLRWCSRRRLRRRLLQAQAAGVDWRESSCLVSGAAGEAAARRLKAAVRRPAPAAAPAPAPAVPKFTRVPPPLPAGPGRAVLLLPLEQSFVFGGICRVTCLYGQVQVFGFNISQGQPAREVFSAYTNSLLSITAVHYPMPEKSKKEMKREVRTLLRAHLLRDNRRRLMKYFFPLCSIVLLERLKTSTTEFIISHPGLSYVFFQETPTSHLFAEYLTLKSVGIRRNKRKNGLQLSKSVISAVDELVSVASEEVDGCPVILVCGGQDIGKSTFNRYLINQLLNSIPCIDYLECDLGQTEFTPPGCISLFSITEPVLGPPFTHQRTPQKMVYYGKTSCKDNYEHYIEIIKYVFSSYKRESPLIINTMGWVTDNGLLLLIDLIRILSPSHVVQFSSGRSKYMPNLTPDYVDDTDGLYTKSRPKIRDRGFHLPEAENLEFVDDERESPVVFAGHKLMCVRSEFTFRKTPRNRESHNRVLRELAVLGYLGKLQPPDPKSVSPLHGLTPYQVPFNAVALRITHADVAPTHIMYAVNASWVGLCKIQDDVRGYVNGPILLAQTPLCDCVGFGICRGIDMEKRLYHILTPVPPEELRDVNCLLIGAVSIPQCVFKSQVSMTPQPRLGREPGCVHNRESEELMLRQELHEKVIVWETYTWL</sequence>
<dbReference type="Pfam" id="PF16575">
    <property type="entry name" value="CLP1_P"/>
    <property type="match status" value="1"/>
</dbReference>
<dbReference type="CTD" id="79707"/>
<comment type="subunit">
    <text evidence="17">Interacts with PELP1, WDR18 and SENP3. Interacts with LAS1L to form an ITS2 pre-rRNA endonuclease-kinase complex.</text>
</comment>
<evidence type="ECO:0000256" key="7">
    <source>
        <dbReference type="ARBA" id="ARBA00022741"/>
    </source>
</evidence>
<dbReference type="OrthoDB" id="2405412at2759"/>
<dbReference type="InterPro" id="IPR032319">
    <property type="entry name" value="CLP1_P"/>
</dbReference>
<comment type="catalytic activity">
    <reaction evidence="15">
        <text>a 5'-end dephospho-2'-deoxyribonucleoside-DNA + ATP = a 5'-end 5'-phospho-2'-deoxyribonucleoside-DNA + ADP + H(+)</text>
        <dbReference type="Rhea" id="RHEA:15669"/>
        <dbReference type="Rhea" id="RHEA-COMP:13180"/>
        <dbReference type="Rhea" id="RHEA-COMP:13184"/>
        <dbReference type="ChEBI" id="CHEBI:15378"/>
        <dbReference type="ChEBI" id="CHEBI:30616"/>
        <dbReference type="ChEBI" id="CHEBI:136412"/>
        <dbReference type="ChEBI" id="CHEBI:136416"/>
        <dbReference type="ChEBI" id="CHEBI:456216"/>
        <dbReference type="EC" id="2.7.1.78"/>
    </reaction>
</comment>
<evidence type="ECO:0000256" key="4">
    <source>
        <dbReference type="ARBA" id="ARBA00022499"/>
    </source>
</evidence>
<keyword evidence="4" id="KW-1017">Isopeptide bond</keyword>